<proteinExistence type="predicted"/>
<reference evidence="2" key="2">
    <citation type="submission" date="2023-01" db="EMBL/GenBank/DDBJ databases">
        <title>Draft genome sequence of Algimonas ampicilliniresistens strain NBRC 108219.</title>
        <authorList>
            <person name="Sun Q."/>
            <person name="Mori K."/>
        </authorList>
    </citation>
    <scope>NUCLEOTIDE SEQUENCE</scope>
    <source>
        <strain evidence="2">NBRC 108219</strain>
    </source>
</reference>
<keyword evidence="3" id="KW-1185">Reference proteome</keyword>
<evidence type="ECO:0000313" key="3">
    <source>
        <dbReference type="Proteomes" id="UP001161391"/>
    </source>
</evidence>
<feature type="chain" id="PRO_5045198346" description="DUF2785 domain-containing protein" evidence="1">
    <location>
        <begin position="27"/>
        <end position="304"/>
    </location>
</feature>
<dbReference type="PROSITE" id="PS51257">
    <property type="entry name" value="PROKAR_LIPOPROTEIN"/>
    <property type="match status" value="1"/>
</dbReference>
<evidence type="ECO:0000256" key="1">
    <source>
        <dbReference type="SAM" id="SignalP"/>
    </source>
</evidence>
<sequence length="304" mass="32751">MTHSKFLWAATALSALAFASCSTAEAKSCAPAGMTIEAMQDAKSTEFDTLTPAARTQMASALIGCLGDPDPVIRDGLAYEGLTQLFRGGDLDAEHIRQLRDQLLEGIGSDDPNGFTRPFAALVLAEVSRTDRVDAWMSDAERTDLVSSAGQYLRSVDDYRGYSDTEGWRHGVAHSADWLMQLSLNPALTQGQRGEILSAVQSQVAAANGHAYIHGEPGRLARPALFVAMAGELTAEDWTAWLAPLIDPAPLESWGDAFSSEAELARLHNVKAFLQELFINASVSSNENLKLMLDPVTDAMRALP</sequence>
<dbReference type="InterPro" id="IPR021247">
    <property type="entry name" value="DUF2785"/>
</dbReference>
<feature type="signal peptide" evidence="1">
    <location>
        <begin position="1"/>
        <end position="26"/>
    </location>
</feature>
<gene>
    <name evidence="2" type="ORF">GCM10007853_10150</name>
</gene>
<name>A0ABQ5V6I2_9PROT</name>
<reference evidence="2" key="1">
    <citation type="journal article" date="2014" name="Int. J. Syst. Evol. Microbiol.">
        <title>Complete genome of a new Firmicutes species belonging to the dominant human colonic microbiota ('Ruminococcus bicirculans') reveals two chromosomes and a selective capacity to utilize plant glucans.</title>
        <authorList>
            <consortium name="NISC Comparative Sequencing Program"/>
            <person name="Wegmann U."/>
            <person name="Louis P."/>
            <person name="Goesmann A."/>
            <person name="Henrissat B."/>
            <person name="Duncan S.H."/>
            <person name="Flint H.J."/>
        </authorList>
    </citation>
    <scope>NUCLEOTIDE SEQUENCE</scope>
    <source>
        <strain evidence="2">NBRC 108219</strain>
    </source>
</reference>
<dbReference type="Pfam" id="PF10978">
    <property type="entry name" value="DUF2785"/>
    <property type="match status" value="1"/>
</dbReference>
<comment type="caution">
    <text evidence="2">The sequence shown here is derived from an EMBL/GenBank/DDBJ whole genome shotgun (WGS) entry which is preliminary data.</text>
</comment>
<dbReference type="RefSeq" id="WP_284388247.1">
    <property type="nucleotide sequence ID" value="NZ_BSNK01000001.1"/>
</dbReference>
<dbReference type="Proteomes" id="UP001161391">
    <property type="component" value="Unassembled WGS sequence"/>
</dbReference>
<keyword evidence="1" id="KW-0732">Signal</keyword>
<evidence type="ECO:0000313" key="2">
    <source>
        <dbReference type="EMBL" id="GLQ23141.1"/>
    </source>
</evidence>
<protein>
    <recommendedName>
        <fullName evidence="4">DUF2785 domain-containing protein</fullName>
    </recommendedName>
</protein>
<evidence type="ECO:0008006" key="4">
    <source>
        <dbReference type="Google" id="ProtNLM"/>
    </source>
</evidence>
<dbReference type="EMBL" id="BSNK01000001">
    <property type="protein sequence ID" value="GLQ23141.1"/>
    <property type="molecule type" value="Genomic_DNA"/>
</dbReference>
<accession>A0ABQ5V6I2</accession>
<organism evidence="2 3">
    <name type="scientific">Algimonas ampicilliniresistens</name>
    <dbReference type="NCBI Taxonomy" id="1298735"/>
    <lineage>
        <taxon>Bacteria</taxon>
        <taxon>Pseudomonadati</taxon>
        <taxon>Pseudomonadota</taxon>
        <taxon>Alphaproteobacteria</taxon>
        <taxon>Maricaulales</taxon>
        <taxon>Robiginitomaculaceae</taxon>
        <taxon>Algimonas</taxon>
    </lineage>
</organism>